<reference evidence="3 4" key="1">
    <citation type="submission" date="2018-07" db="EMBL/GenBank/DDBJ databases">
        <title>Genome sequencing of Runella.</title>
        <authorList>
            <person name="Baek M.-G."/>
            <person name="Yi H."/>
        </authorList>
    </citation>
    <scope>NUCLEOTIDE SEQUENCE [LARGE SCALE GENOMIC DNA]</scope>
    <source>
        <strain evidence="3 4">HYN0085</strain>
    </source>
</reference>
<protein>
    <recommendedName>
        <fullName evidence="2">Tape measure protein N-terminal domain-containing protein</fullName>
    </recommendedName>
</protein>
<dbReference type="RefSeq" id="WP_114065094.1">
    <property type="nucleotide sequence ID" value="NZ_CP030850.1"/>
</dbReference>
<dbReference type="NCBIfam" id="TIGR02675">
    <property type="entry name" value="tape_meas_nterm"/>
    <property type="match status" value="1"/>
</dbReference>
<feature type="coiled-coil region" evidence="1">
    <location>
        <begin position="140"/>
        <end position="188"/>
    </location>
</feature>
<dbReference type="KEGG" id="run:DR864_00300"/>
<keyword evidence="4" id="KW-1185">Reference proteome</keyword>
<organism evidence="3 4">
    <name type="scientific">Runella rosea</name>
    <dbReference type="NCBI Taxonomy" id="2259595"/>
    <lineage>
        <taxon>Bacteria</taxon>
        <taxon>Pseudomonadati</taxon>
        <taxon>Bacteroidota</taxon>
        <taxon>Cytophagia</taxon>
        <taxon>Cytophagales</taxon>
        <taxon>Spirosomataceae</taxon>
        <taxon>Runella</taxon>
    </lineage>
</organism>
<evidence type="ECO:0000313" key="4">
    <source>
        <dbReference type="Proteomes" id="UP000251993"/>
    </source>
</evidence>
<dbReference type="AlphaFoldDB" id="A0A344TCA2"/>
<dbReference type="SUPFAM" id="SSF57997">
    <property type="entry name" value="Tropomyosin"/>
    <property type="match status" value="1"/>
</dbReference>
<dbReference type="EMBL" id="CP030850">
    <property type="protein sequence ID" value="AXE16273.1"/>
    <property type="molecule type" value="Genomic_DNA"/>
</dbReference>
<dbReference type="InterPro" id="IPR013491">
    <property type="entry name" value="Tape_meas_N"/>
</dbReference>
<evidence type="ECO:0000313" key="3">
    <source>
        <dbReference type="EMBL" id="AXE16273.1"/>
    </source>
</evidence>
<evidence type="ECO:0000256" key="1">
    <source>
        <dbReference type="SAM" id="Coils"/>
    </source>
</evidence>
<dbReference type="Proteomes" id="UP000251993">
    <property type="component" value="Chromosome"/>
</dbReference>
<evidence type="ECO:0000259" key="2">
    <source>
        <dbReference type="Pfam" id="PF20155"/>
    </source>
</evidence>
<keyword evidence="1" id="KW-0175">Coiled coil</keyword>
<dbReference type="OrthoDB" id="966051at2"/>
<dbReference type="Pfam" id="PF20155">
    <property type="entry name" value="TMP_3"/>
    <property type="match status" value="1"/>
</dbReference>
<proteinExistence type="predicted"/>
<feature type="domain" description="Tape measure protein N-terminal" evidence="2">
    <location>
        <begin position="266"/>
        <end position="455"/>
    </location>
</feature>
<accession>A0A344TCA2</accession>
<feature type="coiled-coil region" evidence="1">
    <location>
        <begin position="752"/>
        <end position="805"/>
    </location>
</feature>
<sequence>MISYQKLFDFEGLEKKIGSIDAEYQKFVTNTANGSNIVKTAISSYAKEITDLIREIKSLNLAQSGSNQKFEQQSEKLSNSIKRHEELKSIIATLTDAQNANGISIDNLKGSLKLLRQEYDKLDPKAADFKSQQQQIAQKVNLAKQAIDAQNATLKAANQTLGSIVNSYARLSKETNEFRNRLRNLDNAFDLNTGKINKNNKEAVALLYQIQQNDAALKRMDASMGIHNRNVGNYTSALNGLRGNFLMLTGTLFGVDSALTAVTKTFEVINDFQRYRNALEVASGSTKRFNSNLIFLEKLANDTGTAIGTLYPTFTKLEAAARGTTMQGQKVRDIFSGIVKMGASLSLTNEDVEGTLKAIEQAMSKGKIQAEEWRGQVGDRLPGAFRLLAESMGITTAELDKMMKDGKVYAEDVLPKVAAQIEKTYGDKAAKNLETMTGQMTRLKNETSLLIDEFARDGQVSSFFGGIIKGIADTISAWRALAKEQGFLRTMALFGAAVGTGNLGSFNQIANAAQQRSQQAQGLDYYGPFEGKDAAGRAQQINMQRLTAQQAKQEYELFDGKYDPKKKKELLDFANEEYKRLNTIIILNDQLLKKEKALADERAKAEKGKDKADKKQLTQLEKFVEESEKLSKVLMDDALKDAKEGRVIDLPEKEVRKWYQLYEVLERMSKQLGYDIPSSIKKTKEALDNVFFKQGLQAWGSQNVFDTDTSDISPGKVPTEKINKPKAEKKNDLLEEIRTRYTTRLELEKRFSTDLRRMKKEEQDELKKLLIEQQEAEREGNEDRKKRAKEEIDFKIDQFKREAEERKRIQISIAQAALELSQAGFDLYASIQEKKLIQLEKQQEYELTLAGENEEAKAAITERFARQTAEIRRRQAVAEKAMAAFQIGVNTASAIISMLANPGGPAGIALSVVAGATGALQLANVLAKQIPAFKKGTRYAPEGPALVAEEGAELHESQGKYFLHEKPSVVPLKRGDKIYTAAETSRMLADQYKSQELNTVITRSEIPSLMAKNLQLSQQKAQMNMNYAIAQQLNLNADRIGQTVASAVSNLPVNETHFDEDGVWERQRRLNSVVTYRKVRHGF</sequence>
<feature type="coiled-coil region" evidence="1">
    <location>
        <begin position="42"/>
        <end position="87"/>
    </location>
</feature>
<gene>
    <name evidence="3" type="ORF">DR864_00300</name>
</gene>
<name>A0A344TCA2_9BACT</name>